<dbReference type="PANTHER" id="PTHR11280:SF5">
    <property type="entry name" value="GLUCOSAMINE-6-PHOSPHATE ISOMERASE"/>
    <property type="match status" value="1"/>
</dbReference>
<dbReference type="InterPro" id="IPR006148">
    <property type="entry name" value="Glc/Gal-6P_isomerase"/>
</dbReference>
<feature type="active site" description="For ring-opening step" evidence="4">
    <location>
        <position position="143"/>
    </location>
</feature>
<protein>
    <recommendedName>
        <fullName evidence="4">Glucosamine-6-phosphate deaminase</fullName>
        <ecNumber evidence="4">3.5.99.6</ecNumber>
    </recommendedName>
    <alternativeName>
        <fullName evidence="4">GlcN6P deaminase</fullName>
        <shortName evidence="4">GNPDA</shortName>
    </alternativeName>
    <alternativeName>
        <fullName evidence="4">Glucosamine-6-phosphate isomerase</fullName>
    </alternativeName>
</protein>
<evidence type="ECO:0000259" key="5">
    <source>
        <dbReference type="Pfam" id="PF01182"/>
    </source>
</evidence>
<sequence length="241" mass="26834">MRIIKVRDYQDMSRKAANVISAQMILKPDSVLGLATGSTPLGLYEKLVEWYGKGDLDFAQVKTVNLDEYVGLSADNDQSYRYFMNKNLFSKVNIDPKNVNIPDGTNQDAEAECERYEKVIESLGGIDIQLLGIGNNGHIGFNEPAETFMMKTHRVDLTESTIEANKRFFEDVSMVPRQAYTMGIGTIMKAKKIVMVASGKTKAPIIKEAFTGEITPRVPASVLQLHQDFTLIADEEALSLM</sequence>
<comment type="caution">
    <text evidence="4">Lacks conserved residue(s) required for the propagation of feature annotation.</text>
</comment>
<dbReference type="RefSeq" id="WP_071174960.1">
    <property type="nucleotide sequence ID" value="NZ_CP017831.1"/>
</dbReference>
<evidence type="ECO:0000256" key="3">
    <source>
        <dbReference type="ARBA" id="ARBA00023277"/>
    </source>
</evidence>
<dbReference type="OrthoDB" id="9791139at2"/>
<evidence type="ECO:0000313" key="7">
    <source>
        <dbReference type="Proteomes" id="UP000179284"/>
    </source>
</evidence>
<dbReference type="GO" id="GO:0005975">
    <property type="term" value="P:carbohydrate metabolic process"/>
    <property type="evidence" value="ECO:0007669"/>
    <property type="project" value="InterPro"/>
</dbReference>
<dbReference type="GO" id="GO:0019262">
    <property type="term" value="P:N-acetylneuraminate catabolic process"/>
    <property type="evidence" value="ECO:0007669"/>
    <property type="project" value="UniProtKB-UniRule"/>
</dbReference>
<organism evidence="6 7">
    <name type="scientific">Butyrivibrio hungatei</name>
    <dbReference type="NCBI Taxonomy" id="185008"/>
    <lineage>
        <taxon>Bacteria</taxon>
        <taxon>Bacillati</taxon>
        <taxon>Bacillota</taxon>
        <taxon>Clostridia</taxon>
        <taxon>Lachnospirales</taxon>
        <taxon>Lachnospiraceae</taxon>
        <taxon>Butyrivibrio</taxon>
    </lineage>
</organism>
<dbReference type="InterPro" id="IPR004547">
    <property type="entry name" value="Glucosamine6P_isomerase"/>
</dbReference>
<evidence type="ECO:0000256" key="4">
    <source>
        <dbReference type="HAMAP-Rule" id="MF_01241"/>
    </source>
</evidence>
<dbReference type="InterPro" id="IPR037171">
    <property type="entry name" value="NagB/RpiA_transferase-like"/>
</dbReference>
<dbReference type="AlphaFoldDB" id="A0A1D9NY69"/>
<comment type="catalytic activity">
    <reaction evidence="1 4">
        <text>alpha-D-glucosamine 6-phosphate + H2O = beta-D-fructose 6-phosphate + NH4(+)</text>
        <dbReference type="Rhea" id="RHEA:12172"/>
        <dbReference type="ChEBI" id="CHEBI:15377"/>
        <dbReference type="ChEBI" id="CHEBI:28938"/>
        <dbReference type="ChEBI" id="CHEBI:57634"/>
        <dbReference type="ChEBI" id="CHEBI:75989"/>
        <dbReference type="EC" id="3.5.99.6"/>
    </reaction>
</comment>
<dbReference type="NCBIfam" id="TIGR00502">
    <property type="entry name" value="nagB"/>
    <property type="match status" value="1"/>
</dbReference>
<keyword evidence="3 4" id="KW-0119">Carbohydrate metabolism</keyword>
<gene>
    <name evidence="4" type="primary">nagB</name>
    <name evidence="6" type="ORF">bhn_I0108</name>
</gene>
<feature type="domain" description="Glucosamine/galactosamine-6-phosphate isomerase" evidence="5">
    <location>
        <begin position="16"/>
        <end position="226"/>
    </location>
</feature>
<feature type="active site" description="For ring-opening step" evidence="4">
    <location>
        <position position="136"/>
    </location>
</feature>
<evidence type="ECO:0000256" key="1">
    <source>
        <dbReference type="ARBA" id="ARBA00000644"/>
    </source>
</evidence>
<dbReference type="HAMAP" id="MF_01241">
    <property type="entry name" value="GlcN6P_deamin"/>
    <property type="match status" value="1"/>
</dbReference>
<evidence type="ECO:0000256" key="2">
    <source>
        <dbReference type="ARBA" id="ARBA00022801"/>
    </source>
</evidence>
<dbReference type="EC" id="3.5.99.6" evidence="4"/>
<dbReference type="FunFam" id="3.40.50.1360:FF:000003">
    <property type="entry name" value="Glucosamine-6-phosphate deaminase"/>
    <property type="match status" value="1"/>
</dbReference>
<dbReference type="PROSITE" id="PS01161">
    <property type="entry name" value="GLC_GALNAC_ISOMERASE"/>
    <property type="match status" value="1"/>
</dbReference>
<dbReference type="EMBL" id="CP017831">
    <property type="protein sequence ID" value="AOZ95144.1"/>
    <property type="molecule type" value="Genomic_DNA"/>
</dbReference>
<dbReference type="Proteomes" id="UP000179284">
    <property type="component" value="Chromosome I"/>
</dbReference>
<comment type="pathway">
    <text evidence="4">Amino-sugar metabolism; N-acetylneuraminate degradation; D-fructose 6-phosphate from N-acetylneuraminate: step 5/5.</text>
</comment>
<dbReference type="GO" id="GO:0006046">
    <property type="term" value="P:N-acetylglucosamine catabolic process"/>
    <property type="evidence" value="ECO:0007669"/>
    <property type="project" value="UniProtKB-UniRule"/>
</dbReference>
<dbReference type="GO" id="GO:0006043">
    <property type="term" value="P:glucosamine catabolic process"/>
    <property type="evidence" value="ECO:0007669"/>
    <property type="project" value="TreeGrafter"/>
</dbReference>
<dbReference type="InterPro" id="IPR018321">
    <property type="entry name" value="Glucosamine6P_isomerase_CS"/>
</dbReference>
<dbReference type="CDD" id="cd01399">
    <property type="entry name" value="GlcN6P_deaminase"/>
    <property type="match status" value="1"/>
</dbReference>
<name>A0A1D9NY69_9FIRM</name>
<dbReference type="SUPFAM" id="SSF100950">
    <property type="entry name" value="NagB/RpiA/CoA transferase-like"/>
    <property type="match status" value="1"/>
</dbReference>
<dbReference type="Pfam" id="PF01182">
    <property type="entry name" value="Glucosamine_iso"/>
    <property type="match status" value="1"/>
</dbReference>
<evidence type="ECO:0000313" key="6">
    <source>
        <dbReference type="EMBL" id="AOZ95144.1"/>
    </source>
</evidence>
<dbReference type="Gene3D" id="3.40.50.1360">
    <property type="match status" value="1"/>
</dbReference>
<proteinExistence type="inferred from homology"/>
<comment type="function">
    <text evidence="4">Catalyzes the reversible isomerization-deamination of glucosamine 6-phosphate (GlcN6P) to form fructose 6-phosphate (Fru6P) and ammonium ion.</text>
</comment>
<feature type="active site" description="Proton acceptor; for enolization step" evidence="4">
    <location>
        <position position="67"/>
    </location>
</feature>
<dbReference type="GO" id="GO:0042802">
    <property type="term" value="F:identical protein binding"/>
    <property type="evidence" value="ECO:0007669"/>
    <property type="project" value="TreeGrafter"/>
</dbReference>
<dbReference type="KEGG" id="bhu:bhn_I0108"/>
<keyword evidence="2 4" id="KW-0378">Hydrolase</keyword>
<dbReference type="GO" id="GO:0005737">
    <property type="term" value="C:cytoplasm"/>
    <property type="evidence" value="ECO:0007669"/>
    <property type="project" value="TreeGrafter"/>
</dbReference>
<dbReference type="GO" id="GO:0004342">
    <property type="term" value="F:glucosamine-6-phosphate deaminase activity"/>
    <property type="evidence" value="ECO:0007669"/>
    <property type="project" value="UniProtKB-UniRule"/>
</dbReference>
<feature type="active site" description="Proton acceptor; for ring-opening step" evidence="4">
    <location>
        <position position="138"/>
    </location>
</feature>
<dbReference type="UniPathway" id="UPA00629">
    <property type="reaction ID" value="UER00684"/>
</dbReference>
<accession>A0A1D9NY69</accession>
<reference evidence="7" key="1">
    <citation type="submission" date="2016-10" db="EMBL/GenBank/DDBJ databases">
        <title>The complete genome sequence of the rumen bacterium Butyrivibrio hungatei MB2003.</title>
        <authorList>
            <person name="Palevich N."/>
            <person name="Kelly W.J."/>
            <person name="Leahy S.C."/>
            <person name="Altermann E."/>
            <person name="Rakonjac J."/>
            <person name="Attwood G.T."/>
        </authorList>
    </citation>
    <scope>NUCLEOTIDE SEQUENCE [LARGE SCALE GENOMIC DNA]</scope>
    <source>
        <strain evidence="7">MB2003</strain>
    </source>
</reference>
<dbReference type="PANTHER" id="PTHR11280">
    <property type="entry name" value="GLUCOSAMINE-6-PHOSPHATE ISOMERASE"/>
    <property type="match status" value="1"/>
</dbReference>
<comment type="similarity">
    <text evidence="4">Belongs to the glucosamine/galactosamine-6-phosphate isomerase family. NagB subfamily.</text>
</comment>
<keyword evidence="7" id="KW-1185">Reference proteome</keyword>